<feature type="region of interest" description="Disordered" evidence="4">
    <location>
        <begin position="522"/>
        <end position="565"/>
    </location>
</feature>
<name>A0ABX1TTM6_9GAMM</name>
<dbReference type="NCBIfam" id="NF041496">
    <property type="entry name" value="MobQ"/>
    <property type="match status" value="1"/>
</dbReference>
<evidence type="ECO:0000259" key="5">
    <source>
        <dbReference type="Pfam" id="PF03389"/>
    </source>
</evidence>
<keyword evidence="2" id="KW-0184">Conjugation</keyword>
<organism evidence="6 7">
    <name type="scientific">Candidatus Competibacter phosphatis</name>
    <dbReference type="NCBI Taxonomy" id="221280"/>
    <lineage>
        <taxon>Bacteria</taxon>
        <taxon>Pseudomonadati</taxon>
        <taxon>Pseudomonadota</taxon>
        <taxon>Gammaproteobacteria</taxon>
        <taxon>Candidatus Competibacteraceae</taxon>
        <taxon>Candidatus Competibacter</taxon>
    </lineage>
</organism>
<protein>
    <recommendedName>
        <fullName evidence="5">MobA/MobL protein domain-containing protein</fullName>
    </recommendedName>
</protein>
<keyword evidence="7" id="KW-1185">Reference proteome</keyword>
<feature type="compositionally biased region" description="Basic and acidic residues" evidence="4">
    <location>
        <begin position="330"/>
        <end position="358"/>
    </location>
</feature>
<sequence length="565" mass="65967">MALYRFSAEIIGRGKGYSATAAAAYRAGERIEDERTGEVHDYRRRDGVLHTEILAPEGAPAWARDRAKLWNAVEQAERRRDAQLSRQLILALPHELSDAQRQELVRDFVQREFVNRGMVADLAIHAPDRTGDARNHHAHVMLTMRRFDGERFGNKERGWNDDGVLRGWRYQWAQFQNRALERAGHKARVDHRSYADQGIDREPTQHLGKWAHRMEKAGKPSRIGEQNRQVQARNAERAQREHQFKVISLEAEREKRRLLDAQRHKIQTDFAQAGKQPPPQAREAFGDAARAPEAEKEREAEPVPIREAFAESSQAPPSEVDPVRAGEAFEDARRDPDTGERERDERNEPEIWDRDAYEREQADKLIEAAIAEAEDAERRAKEDARRERFEDWAARQRQKLFSRQLEARDVQHLAHERIRELWANRIGEDFDRRRREANADIRAIEARQAQTGIKAWLYRVSGDAEADRTEMDVLRVRKHDLSREQEMARETMEAPLRAEAVALNERQEIELRQLERQLAEKWEQSWNRTGHRANDNQRARKKSRGDQARGREEQDGGRVRVRSYD</sequence>
<evidence type="ECO:0000313" key="7">
    <source>
        <dbReference type="Proteomes" id="UP000760480"/>
    </source>
</evidence>
<evidence type="ECO:0000256" key="4">
    <source>
        <dbReference type="SAM" id="MobiDB-lite"/>
    </source>
</evidence>
<feature type="domain" description="MobA/MobL protein" evidence="5">
    <location>
        <begin position="18"/>
        <end position="216"/>
    </location>
</feature>
<dbReference type="Gene3D" id="3.30.930.30">
    <property type="match status" value="1"/>
</dbReference>
<dbReference type="EMBL" id="SPMZ01000085">
    <property type="protein sequence ID" value="NMQ21314.1"/>
    <property type="molecule type" value="Genomic_DNA"/>
</dbReference>
<comment type="similarity">
    <text evidence="1">Belongs to the MobA/MobL family.</text>
</comment>
<proteinExistence type="inferred from homology"/>
<gene>
    <name evidence="6" type="ORF">E4P82_20190</name>
</gene>
<feature type="compositionally biased region" description="Basic and acidic residues" evidence="4">
    <location>
        <begin position="290"/>
        <end position="301"/>
    </location>
</feature>
<dbReference type="Pfam" id="PF03389">
    <property type="entry name" value="MobA_MobL"/>
    <property type="match status" value="1"/>
</dbReference>
<dbReference type="RefSeq" id="WP_169250585.1">
    <property type="nucleotide sequence ID" value="NZ_SPMZ01000085.1"/>
</dbReference>
<feature type="region of interest" description="Disordered" evidence="4">
    <location>
        <begin position="214"/>
        <end position="239"/>
    </location>
</feature>
<accession>A0ABX1TTM6</accession>
<feature type="compositionally biased region" description="Basic and acidic residues" evidence="4">
    <location>
        <begin position="532"/>
        <end position="565"/>
    </location>
</feature>
<evidence type="ECO:0000256" key="1">
    <source>
        <dbReference type="ARBA" id="ARBA00010873"/>
    </source>
</evidence>
<evidence type="ECO:0000313" key="6">
    <source>
        <dbReference type="EMBL" id="NMQ21314.1"/>
    </source>
</evidence>
<feature type="coiled-coil region" evidence="3">
    <location>
        <begin position="359"/>
        <end position="386"/>
    </location>
</feature>
<dbReference type="InterPro" id="IPR005053">
    <property type="entry name" value="MobA_MobL"/>
</dbReference>
<feature type="region of interest" description="Disordered" evidence="4">
    <location>
        <begin position="269"/>
        <end position="358"/>
    </location>
</feature>
<dbReference type="Proteomes" id="UP000760480">
    <property type="component" value="Unassembled WGS sequence"/>
</dbReference>
<reference evidence="6 7" key="1">
    <citation type="submission" date="2019-03" db="EMBL/GenBank/DDBJ databases">
        <title>Metabolic reconstructions from genomes of highly enriched 'Candidatus Accumulibacter' and 'Candidatus Competibacter' bioreactor populations.</title>
        <authorList>
            <person name="Annavajhala M.K."/>
            <person name="Welles L."/>
            <person name="Abbas B."/>
            <person name="Sorokin D."/>
            <person name="Park H."/>
            <person name="Van Loosdrecht M."/>
            <person name="Chandran K."/>
        </authorList>
    </citation>
    <scope>NUCLEOTIDE SEQUENCE [LARGE SCALE GENOMIC DNA]</scope>
    <source>
        <strain evidence="6 7">SBR_G</strain>
    </source>
</reference>
<evidence type="ECO:0000256" key="3">
    <source>
        <dbReference type="SAM" id="Coils"/>
    </source>
</evidence>
<comment type="caution">
    <text evidence="6">The sequence shown here is derived from an EMBL/GenBank/DDBJ whole genome shotgun (WGS) entry which is preliminary data.</text>
</comment>
<evidence type="ECO:0000256" key="2">
    <source>
        <dbReference type="ARBA" id="ARBA00022971"/>
    </source>
</evidence>
<keyword evidence="3" id="KW-0175">Coiled coil</keyword>